<protein>
    <recommendedName>
        <fullName evidence="5">DDE-1 domain-containing protein</fullName>
    </recommendedName>
</protein>
<evidence type="ECO:0008006" key="5">
    <source>
        <dbReference type="Google" id="ProtNLM"/>
    </source>
</evidence>
<dbReference type="AlphaFoldDB" id="A0A8C4T4I5"/>
<feature type="domain" description="DDE-1" evidence="1">
    <location>
        <begin position="202"/>
        <end position="344"/>
    </location>
</feature>
<reference evidence="3" key="2">
    <citation type="submission" date="2025-08" db="UniProtKB">
        <authorList>
            <consortium name="Ensembl"/>
        </authorList>
    </citation>
    <scope>IDENTIFICATION</scope>
</reference>
<evidence type="ECO:0000313" key="4">
    <source>
        <dbReference type="Proteomes" id="UP000694620"/>
    </source>
</evidence>
<dbReference type="InterPro" id="IPR050863">
    <property type="entry name" value="CenT-Element_Derived"/>
</dbReference>
<sequence>AGLEHFDSAARPAYASGYCVYDSQRQINKGTRRTYDMNFKIMVANEAERMNNMRASRKYGVPEVNVRLWRKDLTKYMNEGLKKLVKFVIEKRNEGFPISREVIKFKAMGWCKRMMKRNCLSLQRQTTLAQKLPGDFSENLLNFQRHIITLCKKHNYNLGNIGNADQTPVYFDMPSNFTVNKKGAKYSLIEVNWLRKVQNYCYASASRNHFSSPRKGWMTEELVLDWLNVIWGKQPSSLRNTRSMVVLDAFRGHLTSGVKEKIETLNSDLVIIPGGMTSQLQVLDVVVNKPFKDNLRKEYNNWLLAGNHPLTPTGKIKKPSASLLGKWVATPWQKIDPESIVKGFKKCCISNNLNGTEDDIL</sequence>
<dbReference type="PANTHER" id="PTHR19303">
    <property type="entry name" value="TRANSPOSON"/>
    <property type="match status" value="1"/>
</dbReference>
<name>A0A8C4T4I5_ERPCA</name>
<reference evidence="3" key="1">
    <citation type="submission" date="2021-06" db="EMBL/GenBank/DDBJ databases">
        <authorList>
            <consortium name="Wellcome Sanger Institute Data Sharing"/>
        </authorList>
    </citation>
    <scope>NUCLEOTIDE SEQUENCE [LARGE SCALE GENOMIC DNA]</scope>
</reference>
<dbReference type="GO" id="GO:0005634">
    <property type="term" value="C:nucleus"/>
    <property type="evidence" value="ECO:0007669"/>
    <property type="project" value="TreeGrafter"/>
</dbReference>
<dbReference type="Proteomes" id="UP000694620">
    <property type="component" value="Chromosome 8"/>
</dbReference>
<dbReference type="PANTHER" id="PTHR19303:SF74">
    <property type="entry name" value="POGO TRANSPOSABLE ELEMENT WITH KRAB DOMAIN"/>
    <property type="match status" value="1"/>
</dbReference>
<dbReference type="InterPro" id="IPR004875">
    <property type="entry name" value="DDE_SF_endonuclease_dom"/>
</dbReference>
<dbReference type="GO" id="GO:0003677">
    <property type="term" value="F:DNA binding"/>
    <property type="evidence" value="ECO:0007669"/>
    <property type="project" value="TreeGrafter"/>
</dbReference>
<dbReference type="InterPro" id="IPR018586">
    <property type="entry name" value="Brinker_DNA-bd"/>
</dbReference>
<evidence type="ECO:0000259" key="1">
    <source>
        <dbReference type="Pfam" id="PF03184"/>
    </source>
</evidence>
<organism evidence="3 4">
    <name type="scientific">Erpetoichthys calabaricus</name>
    <name type="common">Rope fish</name>
    <name type="synonym">Calamoichthys calabaricus</name>
    <dbReference type="NCBI Taxonomy" id="27687"/>
    <lineage>
        <taxon>Eukaryota</taxon>
        <taxon>Metazoa</taxon>
        <taxon>Chordata</taxon>
        <taxon>Craniata</taxon>
        <taxon>Vertebrata</taxon>
        <taxon>Euteleostomi</taxon>
        <taxon>Actinopterygii</taxon>
        <taxon>Polypteriformes</taxon>
        <taxon>Polypteridae</taxon>
        <taxon>Erpetoichthys</taxon>
    </lineage>
</organism>
<dbReference type="Pfam" id="PF03184">
    <property type="entry name" value="DDE_1"/>
    <property type="match status" value="1"/>
</dbReference>
<keyword evidence="4" id="KW-1185">Reference proteome</keyword>
<dbReference type="Ensembl" id="ENSECRT00000027634.1">
    <property type="protein sequence ID" value="ENSECRP00000027064.1"/>
    <property type="gene ID" value="ENSECRG00000018305.1"/>
</dbReference>
<evidence type="ECO:0000313" key="3">
    <source>
        <dbReference type="Ensembl" id="ENSECRP00000027064.1"/>
    </source>
</evidence>
<feature type="domain" description="Brinker DNA-binding" evidence="2">
    <location>
        <begin position="30"/>
        <end position="71"/>
    </location>
</feature>
<reference evidence="3" key="3">
    <citation type="submission" date="2025-09" db="UniProtKB">
        <authorList>
            <consortium name="Ensembl"/>
        </authorList>
    </citation>
    <scope>IDENTIFICATION</scope>
</reference>
<evidence type="ECO:0000259" key="2">
    <source>
        <dbReference type="Pfam" id="PF09607"/>
    </source>
</evidence>
<accession>A0A8C4T4I5</accession>
<dbReference type="Pfam" id="PF09607">
    <property type="entry name" value="BrkDBD"/>
    <property type="match status" value="1"/>
</dbReference>
<dbReference type="GeneTree" id="ENSGT00440000039028"/>
<proteinExistence type="predicted"/>